<dbReference type="RefSeq" id="WP_129482251.1">
    <property type="nucleotide sequence ID" value="NZ_CP099397.1"/>
</dbReference>
<evidence type="ECO:0000313" key="1">
    <source>
        <dbReference type="EMBL" id="USR37861.1"/>
    </source>
</evidence>
<organism evidence="1 2">
    <name type="scientific">Ectopseudomonas hydrolytica</name>
    <dbReference type="NCBI Taxonomy" id="2493633"/>
    <lineage>
        <taxon>Bacteria</taxon>
        <taxon>Pseudomonadati</taxon>
        <taxon>Pseudomonadota</taxon>
        <taxon>Gammaproteobacteria</taxon>
        <taxon>Pseudomonadales</taxon>
        <taxon>Pseudomonadaceae</taxon>
        <taxon>Ectopseudomonas</taxon>
    </lineage>
</organism>
<sequence length="174" mass="19813">MKEFIQLSINAPYPLRTPVYEGSAAQFFTKQGFTLQVMLPSPISSEIKNLRDGKIRAGFIRQESQILILFKIGDMILECPFMPQIIPNEEYATPELTESSRLFIEMHVIDTSSKTLKAIRGFTLNPKLTKELTICVNDIRKSNFISLSPDLLYREPLNKLIKKTEMHLCGSTNS</sequence>
<dbReference type="EMBL" id="CP099397">
    <property type="protein sequence ID" value="USR37861.1"/>
    <property type="molecule type" value="Genomic_DNA"/>
</dbReference>
<evidence type="ECO:0000313" key="2">
    <source>
        <dbReference type="Proteomes" id="UP001054897"/>
    </source>
</evidence>
<dbReference type="Proteomes" id="UP001054897">
    <property type="component" value="Chromosome"/>
</dbReference>
<reference evidence="1" key="1">
    <citation type="submission" date="2022-06" db="EMBL/GenBank/DDBJ databases">
        <title>Complete genome of Pseudomonas hydrolytica DSWY01T.</title>
        <authorList>
            <person name="Jung J."/>
            <person name="Jeon C.O."/>
        </authorList>
    </citation>
    <scope>NUCLEOTIDE SEQUENCE</scope>
    <source>
        <strain evidence="1">DSWY01</strain>
    </source>
</reference>
<dbReference type="GeneID" id="300082176"/>
<protein>
    <submittedName>
        <fullName evidence="1">Uncharacterized protein</fullName>
    </submittedName>
</protein>
<gene>
    <name evidence="1" type="ORF">L1F06_014370</name>
</gene>
<proteinExistence type="predicted"/>
<keyword evidence="2" id="KW-1185">Reference proteome</keyword>
<accession>A0ABY5A382</accession>
<name>A0ABY5A382_9GAMM</name>